<dbReference type="eggNOG" id="ENOG502ZCCY">
    <property type="taxonomic scope" value="Bacteria"/>
</dbReference>
<organism evidence="2 3">
    <name type="scientific">Gleimia coleocanis DSM 15436</name>
    <dbReference type="NCBI Taxonomy" id="525245"/>
    <lineage>
        <taxon>Bacteria</taxon>
        <taxon>Bacillati</taxon>
        <taxon>Actinomycetota</taxon>
        <taxon>Actinomycetes</taxon>
        <taxon>Actinomycetales</taxon>
        <taxon>Actinomycetaceae</taxon>
        <taxon>Gleimia</taxon>
    </lineage>
</organism>
<dbReference type="PROSITE" id="PS51257">
    <property type="entry name" value="PROKAR_LIPOPROTEIN"/>
    <property type="match status" value="1"/>
</dbReference>
<dbReference type="RefSeq" id="WP_006546662.1">
    <property type="nucleotide sequence ID" value="NZ_DS999543.1"/>
</dbReference>
<proteinExistence type="predicted"/>
<dbReference type="EMBL" id="ACFG01000030">
    <property type="protein sequence ID" value="EEH63871.1"/>
    <property type="molecule type" value="Genomic_DNA"/>
</dbReference>
<comment type="caution">
    <text evidence="2">The sequence shown here is derived from an EMBL/GenBank/DDBJ whole genome shotgun (WGS) entry which is preliminary data.</text>
</comment>
<evidence type="ECO:0000313" key="3">
    <source>
        <dbReference type="Proteomes" id="UP000010301"/>
    </source>
</evidence>
<gene>
    <name evidence="2" type="ORF">HMPREF0044_0890</name>
</gene>
<feature type="chain" id="PRO_5002903659" description="Tat pathway signal sequence domain protein" evidence="1">
    <location>
        <begin position="21"/>
        <end position="329"/>
    </location>
</feature>
<keyword evidence="1" id="KW-0732">Signal</keyword>
<evidence type="ECO:0008006" key="4">
    <source>
        <dbReference type="Google" id="ProtNLM"/>
    </source>
</evidence>
<dbReference type="HOGENOM" id="CLU_066817_1_0_11"/>
<dbReference type="AlphaFoldDB" id="C0W012"/>
<dbReference type="STRING" id="525245.HMPREF0044_0890"/>
<sequence length="329" mass="36038">MKRREVLSLFAIVAASAGLAACGNEVPTVAKPVKKVEKEVPNLDSDQIRAVLNDLTKVLSKADEAKNAELLVERLQEPGLSMRQGYYNLAAKADAKIPKLLFDQATATVTKSNDWPRAIVLGTELVEGELPSLILITQAEARAPYRLKAWARMFPNSQVQTIKVSEGSPVIKLDSTDYVESPLEAFKAWISRLNGAELDVKRYPMDDFTKFYLDEKKRINEQVVEVGSVDYKAFPQEKDISAVKLADGSALVFAYLSYTMVYKRTSEKGKLTVQGVQATLLDGNDDEVKAAAPVTATYLVSVAMTIPAVGSDAPINVIAAERVLRSVTR</sequence>
<evidence type="ECO:0000256" key="1">
    <source>
        <dbReference type="SAM" id="SignalP"/>
    </source>
</evidence>
<feature type="signal peptide" evidence="1">
    <location>
        <begin position="1"/>
        <end position="20"/>
    </location>
</feature>
<accession>C0W012</accession>
<reference evidence="2 3" key="1">
    <citation type="submission" date="2009-01" db="EMBL/GenBank/DDBJ databases">
        <authorList>
            <person name="Qin X."/>
            <person name="Bachman B."/>
            <person name="Battles P."/>
            <person name="Bell A."/>
            <person name="Bess C."/>
            <person name="Bickham C."/>
            <person name="Chaboub L."/>
            <person name="Chen D."/>
            <person name="Coyle M."/>
            <person name="Deiros D.R."/>
            <person name="Dinh H."/>
            <person name="Forbes L."/>
            <person name="Fowler G."/>
            <person name="Francisco L."/>
            <person name="Fu Q."/>
            <person name="Gubbala S."/>
            <person name="Hale W."/>
            <person name="Han Y."/>
            <person name="Hemphill L."/>
            <person name="Highlander S.K."/>
            <person name="Hirani K."/>
            <person name="Hogues M."/>
            <person name="Jackson L."/>
            <person name="Jakkamsetti A."/>
            <person name="Javaid M."/>
            <person name="Jiang H."/>
            <person name="Korchina V."/>
            <person name="Kovar C."/>
            <person name="Lara F."/>
            <person name="Lee S."/>
            <person name="Mata R."/>
            <person name="Mathew T."/>
            <person name="Moen C."/>
            <person name="Morales K."/>
            <person name="Munidasa M."/>
            <person name="Nazareth L."/>
            <person name="Ngo R."/>
            <person name="Nguyen L."/>
            <person name="Okwuonu G."/>
            <person name="Ongeri F."/>
            <person name="Patil S."/>
            <person name="Petrosino J."/>
            <person name="Pham C."/>
            <person name="Pham P."/>
            <person name="Pu L.-L."/>
            <person name="Puazo M."/>
            <person name="Raj R."/>
            <person name="Reid J."/>
            <person name="Rouhana J."/>
            <person name="Saada N."/>
            <person name="Shang Y."/>
            <person name="Simmons D."/>
            <person name="Thornton R."/>
            <person name="Warren J."/>
            <person name="Weissenberger G."/>
            <person name="Zhang J."/>
            <person name="Zhang L."/>
            <person name="Zhou C."/>
            <person name="Zhu D."/>
            <person name="Muzny D."/>
            <person name="Worley K."/>
            <person name="Gibbs R."/>
        </authorList>
    </citation>
    <scope>NUCLEOTIDE SEQUENCE [LARGE SCALE GENOMIC DNA]</scope>
    <source>
        <strain evidence="2 3">DSM 15436</strain>
    </source>
</reference>
<keyword evidence="3" id="KW-1185">Reference proteome</keyword>
<evidence type="ECO:0000313" key="2">
    <source>
        <dbReference type="EMBL" id="EEH63871.1"/>
    </source>
</evidence>
<dbReference type="OrthoDB" id="3266092at2"/>
<protein>
    <recommendedName>
        <fullName evidence="4">Tat pathway signal sequence domain protein</fullName>
    </recommendedName>
</protein>
<dbReference type="Proteomes" id="UP000010301">
    <property type="component" value="Unassembled WGS sequence"/>
</dbReference>
<name>C0W012_9ACTO</name>